<dbReference type="EMBL" id="CP018135">
    <property type="protein sequence ID" value="APF40381.1"/>
    <property type="molecule type" value="Genomic_DNA"/>
</dbReference>
<dbReference type="AlphaFoldDB" id="A0A1L2ZMX5"/>
<dbReference type="OrthoDB" id="5245088at2"/>
<accession>A0A1L2ZMX5</accession>
<dbReference type="InterPro" id="IPR011055">
    <property type="entry name" value="Dup_hybrid_motif"/>
</dbReference>
<keyword evidence="1" id="KW-0732">Signal</keyword>
<evidence type="ECO:0000259" key="2">
    <source>
        <dbReference type="Pfam" id="PF01551"/>
    </source>
</evidence>
<evidence type="ECO:0000256" key="1">
    <source>
        <dbReference type="SAM" id="SignalP"/>
    </source>
</evidence>
<dbReference type="PANTHER" id="PTHR21666">
    <property type="entry name" value="PEPTIDASE-RELATED"/>
    <property type="match status" value="1"/>
</dbReference>
<dbReference type="InterPro" id="IPR050570">
    <property type="entry name" value="Cell_wall_metabolism_enzyme"/>
</dbReference>
<evidence type="ECO:0000313" key="4">
    <source>
        <dbReference type="Proteomes" id="UP000183530"/>
    </source>
</evidence>
<protein>
    <recommendedName>
        <fullName evidence="2">M23ase beta-sheet core domain-containing protein</fullName>
    </recommendedName>
</protein>
<reference evidence="3 4" key="1">
    <citation type="submission" date="2016-11" db="EMBL/GenBank/DDBJ databases">
        <title>Genome sequencing of Zhihengliuella aestuarii B18 antagonistic to Plasmodiophora brassicae.</title>
        <authorList>
            <person name="Luo Y."/>
        </authorList>
    </citation>
    <scope>NUCLEOTIDE SEQUENCE [LARGE SCALE GENOMIC DNA]</scope>
    <source>
        <strain evidence="3 4">B18</strain>
    </source>
</reference>
<gene>
    <name evidence="3" type="ORF">BHE16_04375</name>
</gene>
<dbReference type="Gene3D" id="2.70.70.10">
    <property type="entry name" value="Glucose Permease (Domain IIA)"/>
    <property type="match status" value="1"/>
</dbReference>
<name>A0A1L2ZMX5_9MICC</name>
<dbReference type="PANTHER" id="PTHR21666:SF270">
    <property type="entry name" value="MUREIN HYDROLASE ACTIVATOR ENVC"/>
    <property type="match status" value="1"/>
</dbReference>
<dbReference type="SUPFAM" id="SSF51261">
    <property type="entry name" value="Duplicated hybrid motif"/>
    <property type="match status" value="1"/>
</dbReference>
<dbReference type="RefSeq" id="WP_071893862.1">
    <property type="nucleotide sequence ID" value="NZ_CP018135.1"/>
</dbReference>
<dbReference type="InterPro" id="IPR016047">
    <property type="entry name" value="M23ase_b-sheet_dom"/>
</dbReference>
<dbReference type="Proteomes" id="UP000183530">
    <property type="component" value="Chromosome"/>
</dbReference>
<dbReference type="Pfam" id="PF01551">
    <property type="entry name" value="Peptidase_M23"/>
    <property type="match status" value="1"/>
</dbReference>
<feature type="chain" id="PRO_5013244780" description="M23ase beta-sheet core domain-containing protein" evidence="1">
    <location>
        <begin position="25"/>
        <end position="182"/>
    </location>
</feature>
<organism evidence="3 4">
    <name type="scientific">Neomicrococcus aestuarii</name>
    <dbReference type="NCBI Taxonomy" id="556325"/>
    <lineage>
        <taxon>Bacteria</taxon>
        <taxon>Bacillati</taxon>
        <taxon>Actinomycetota</taxon>
        <taxon>Actinomycetes</taxon>
        <taxon>Micrococcales</taxon>
        <taxon>Micrococcaceae</taxon>
        <taxon>Neomicrococcus</taxon>
    </lineage>
</organism>
<dbReference type="GO" id="GO:0004222">
    <property type="term" value="F:metalloendopeptidase activity"/>
    <property type="evidence" value="ECO:0007669"/>
    <property type="project" value="TreeGrafter"/>
</dbReference>
<keyword evidence="4" id="KW-1185">Reference proteome</keyword>
<feature type="domain" description="M23ase beta-sheet core" evidence="2">
    <location>
        <begin position="72"/>
        <end position="164"/>
    </location>
</feature>
<feature type="signal peptide" evidence="1">
    <location>
        <begin position="1"/>
        <end position="24"/>
    </location>
</feature>
<dbReference type="CDD" id="cd12797">
    <property type="entry name" value="M23_peptidase"/>
    <property type="match status" value="1"/>
</dbReference>
<evidence type="ECO:0000313" key="3">
    <source>
        <dbReference type="EMBL" id="APF40381.1"/>
    </source>
</evidence>
<dbReference type="KEGG" id="nae:BHE16_04375"/>
<proteinExistence type="predicted"/>
<sequence length="182" mass="19255">MQLLPRSLILLSLLVTSWMTTTQLAPGAPATEAPGSWKWPLTVVGSASPAPGYLTPVILEPYDQPEFKWSPGHRGIDLKGNAPDVVTAPAAGRVSYRGTVVDRPVLSLDHGNGYVSSFEPISSGLKVGDPVSQGQAVGTIATGGHCTDACLHWGVRLNGEYVDPMLFVVDTRPSILLPWVSG</sequence>
<dbReference type="STRING" id="556325.BHE16_04375"/>